<proteinExistence type="predicted"/>
<feature type="region of interest" description="Disordered" evidence="1">
    <location>
        <begin position="38"/>
        <end position="57"/>
    </location>
</feature>
<accession>A0A2X1N948</accession>
<name>A0A2X1N948_ECOLX</name>
<gene>
    <name evidence="2" type="ORF">NCTC8009_00615</name>
</gene>
<feature type="compositionally biased region" description="Polar residues" evidence="1">
    <location>
        <begin position="44"/>
        <end position="57"/>
    </location>
</feature>
<sequence>MEKIAIFSLTTSKPQMLTAILKDGALIINEVKTPSRVSIGAKAKNSSSHSSPAEKQI</sequence>
<reference evidence="2 3" key="1">
    <citation type="submission" date="2018-06" db="EMBL/GenBank/DDBJ databases">
        <authorList>
            <consortium name="Pathogen Informatics"/>
            <person name="Doyle S."/>
        </authorList>
    </citation>
    <scope>NUCLEOTIDE SEQUENCE [LARGE SCALE GENOMIC DNA]</scope>
    <source>
        <strain evidence="2 3">NCTC8009</strain>
    </source>
</reference>
<dbReference type="Proteomes" id="UP000250991">
    <property type="component" value="Unassembled WGS sequence"/>
</dbReference>
<dbReference type="EMBL" id="UARW01000007">
    <property type="protein sequence ID" value="SPW74211.1"/>
    <property type="molecule type" value="Genomic_DNA"/>
</dbReference>
<evidence type="ECO:0000256" key="1">
    <source>
        <dbReference type="SAM" id="MobiDB-lite"/>
    </source>
</evidence>
<protein>
    <submittedName>
        <fullName evidence="2">Uncharacterized protein</fullName>
    </submittedName>
</protein>
<organism evidence="2 3">
    <name type="scientific">Escherichia coli</name>
    <dbReference type="NCBI Taxonomy" id="562"/>
    <lineage>
        <taxon>Bacteria</taxon>
        <taxon>Pseudomonadati</taxon>
        <taxon>Pseudomonadota</taxon>
        <taxon>Gammaproteobacteria</taxon>
        <taxon>Enterobacterales</taxon>
        <taxon>Enterobacteriaceae</taxon>
        <taxon>Escherichia</taxon>
    </lineage>
</organism>
<evidence type="ECO:0000313" key="3">
    <source>
        <dbReference type="Proteomes" id="UP000250991"/>
    </source>
</evidence>
<evidence type="ECO:0000313" key="2">
    <source>
        <dbReference type="EMBL" id="SPW74211.1"/>
    </source>
</evidence>
<dbReference type="AlphaFoldDB" id="A0A2X1N948"/>